<dbReference type="Proteomes" id="UP001454036">
    <property type="component" value="Unassembled WGS sequence"/>
</dbReference>
<dbReference type="AlphaFoldDB" id="A0AAV3PXA0"/>
<reference evidence="3 4" key="1">
    <citation type="submission" date="2024-01" db="EMBL/GenBank/DDBJ databases">
        <title>The complete chloroplast genome sequence of Lithospermum erythrorhizon: insights into the phylogenetic relationship among Boraginaceae species and the maternal lineages of purple gromwells.</title>
        <authorList>
            <person name="Okada T."/>
            <person name="Watanabe K."/>
        </authorList>
    </citation>
    <scope>NUCLEOTIDE SEQUENCE [LARGE SCALE GENOMIC DNA]</scope>
</reference>
<accession>A0AAV3PXA0</accession>
<organism evidence="3 4">
    <name type="scientific">Lithospermum erythrorhizon</name>
    <name type="common">Purple gromwell</name>
    <name type="synonym">Lithospermum officinale var. erythrorhizon</name>
    <dbReference type="NCBI Taxonomy" id="34254"/>
    <lineage>
        <taxon>Eukaryota</taxon>
        <taxon>Viridiplantae</taxon>
        <taxon>Streptophyta</taxon>
        <taxon>Embryophyta</taxon>
        <taxon>Tracheophyta</taxon>
        <taxon>Spermatophyta</taxon>
        <taxon>Magnoliopsida</taxon>
        <taxon>eudicotyledons</taxon>
        <taxon>Gunneridae</taxon>
        <taxon>Pentapetalae</taxon>
        <taxon>asterids</taxon>
        <taxon>lamiids</taxon>
        <taxon>Boraginales</taxon>
        <taxon>Boraginaceae</taxon>
        <taxon>Boraginoideae</taxon>
        <taxon>Lithospermeae</taxon>
        <taxon>Lithospermum</taxon>
    </lineage>
</organism>
<evidence type="ECO:0000256" key="2">
    <source>
        <dbReference type="SAM" id="SignalP"/>
    </source>
</evidence>
<keyword evidence="4" id="KW-1185">Reference proteome</keyword>
<evidence type="ECO:0000256" key="1">
    <source>
        <dbReference type="SAM" id="MobiDB-lite"/>
    </source>
</evidence>
<evidence type="ECO:0000313" key="3">
    <source>
        <dbReference type="EMBL" id="GAA0156457.1"/>
    </source>
</evidence>
<evidence type="ECO:0000313" key="4">
    <source>
        <dbReference type="Proteomes" id="UP001454036"/>
    </source>
</evidence>
<feature type="compositionally biased region" description="Low complexity" evidence="1">
    <location>
        <begin position="101"/>
        <end position="115"/>
    </location>
</feature>
<proteinExistence type="predicted"/>
<name>A0AAV3PXA0_LITER</name>
<feature type="compositionally biased region" description="Basic residues" evidence="1">
    <location>
        <begin position="164"/>
        <end position="174"/>
    </location>
</feature>
<protein>
    <submittedName>
        <fullName evidence="3">Uncharacterized protein</fullName>
    </submittedName>
</protein>
<feature type="region of interest" description="Disordered" evidence="1">
    <location>
        <begin position="101"/>
        <end position="186"/>
    </location>
</feature>
<feature type="signal peptide" evidence="2">
    <location>
        <begin position="1"/>
        <end position="20"/>
    </location>
</feature>
<keyword evidence="2" id="KW-0732">Signal</keyword>
<dbReference type="EMBL" id="BAABME010002867">
    <property type="protein sequence ID" value="GAA0156457.1"/>
    <property type="molecule type" value="Genomic_DNA"/>
</dbReference>
<feature type="chain" id="PRO_5043651927" evidence="2">
    <location>
        <begin position="21"/>
        <end position="186"/>
    </location>
</feature>
<feature type="compositionally biased region" description="Low complexity" evidence="1">
    <location>
        <begin position="144"/>
        <end position="161"/>
    </location>
</feature>
<comment type="caution">
    <text evidence="3">The sequence shown here is derived from an EMBL/GenBank/DDBJ whole genome shotgun (WGS) entry which is preliminary data.</text>
</comment>
<sequence>MYKFVFFLVVLLSASASVESCAGNGLMCVYEDYCCSGYCNYYITPTTDDFGRCSDPPANWGHCGFDGDECVKNDDCCSYRCWNYEGNRSYCVPPPRPSSPSVDDVVSAPVPNADAQDLAPTPAPTQFPIDTTPAPAPTQFPIDTAPAHAPNTATAAPAPAHVPGKVKRKHKSRKAGAPAPSHHSGK</sequence>
<gene>
    <name evidence="3" type="ORF">LIER_13956</name>
</gene>